<comment type="caution">
    <text evidence="3">The sequence shown here is derived from an EMBL/GenBank/DDBJ whole genome shotgun (WGS) entry which is preliminary data.</text>
</comment>
<dbReference type="SUPFAM" id="SSF56112">
    <property type="entry name" value="Protein kinase-like (PK-like)"/>
    <property type="match status" value="1"/>
</dbReference>
<proteinExistence type="predicted"/>
<dbReference type="GO" id="GO:0004672">
    <property type="term" value="F:protein kinase activity"/>
    <property type="evidence" value="ECO:0007669"/>
    <property type="project" value="InterPro"/>
</dbReference>
<dbReference type="Pfam" id="PF07714">
    <property type="entry name" value="PK_Tyr_Ser-Thr"/>
    <property type="match status" value="1"/>
</dbReference>
<protein>
    <recommendedName>
        <fullName evidence="2">Protein kinase domain-containing protein</fullName>
    </recommendedName>
</protein>
<dbReference type="Proteomes" id="UP001292094">
    <property type="component" value="Unassembled WGS sequence"/>
</dbReference>
<keyword evidence="4" id="KW-1185">Reference proteome</keyword>
<organism evidence="3 4">
    <name type="scientific">Petrolisthes manimaculis</name>
    <dbReference type="NCBI Taxonomy" id="1843537"/>
    <lineage>
        <taxon>Eukaryota</taxon>
        <taxon>Metazoa</taxon>
        <taxon>Ecdysozoa</taxon>
        <taxon>Arthropoda</taxon>
        <taxon>Crustacea</taxon>
        <taxon>Multicrustacea</taxon>
        <taxon>Malacostraca</taxon>
        <taxon>Eumalacostraca</taxon>
        <taxon>Eucarida</taxon>
        <taxon>Decapoda</taxon>
        <taxon>Pleocyemata</taxon>
        <taxon>Anomura</taxon>
        <taxon>Galatheoidea</taxon>
        <taxon>Porcellanidae</taxon>
        <taxon>Petrolisthes</taxon>
    </lineage>
</organism>
<dbReference type="EMBL" id="JAWZYT010003913">
    <property type="protein sequence ID" value="KAK4296158.1"/>
    <property type="molecule type" value="Genomic_DNA"/>
</dbReference>
<feature type="compositionally biased region" description="Polar residues" evidence="1">
    <location>
        <begin position="162"/>
        <end position="172"/>
    </location>
</feature>
<dbReference type="InterPro" id="IPR011009">
    <property type="entry name" value="Kinase-like_dom_sf"/>
</dbReference>
<feature type="region of interest" description="Disordered" evidence="1">
    <location>
        <begin position="160"/>
        <end position="185"/>
    </location>
</feature>
<dbReference type="InterPro" id="IPR001245">
    <property type="entry name" value="Ser-Thr/Tyr_kinase_cat_dom"/>
</dbReference>
<name>A0AAE1NU37_9EUCA</name>
<evidence type="ECO:0000313" key="4">
    <source>
        <dbReference type="Proteomes" id="UP001292094"/>
    </source>
</evidence>
<evidence type="ECO:0000256" key="1">
    <source>
        <dbReference type="SAM" id="MobiDB-lite"/>
    </source>
</evidence>
<dbReference type="PROSITE" id="PS50011">
    <property type="entry name" value="PROTEIN_KINASE_DOM"/>
    <property type="match status" value="1"/>
</dbReference>
<dbReference type="AlphaFoldDB" id="A0AAE1NU37"/>
<gene>
    <name evidence="3" type="ORF">Pmani_031319</name>
</gene>
<accession>A0AAE1NU37</accession>
<sequence>MIITVKQVKYKGQLACLKKAQCPKGTMKILDMANTLEKLEGRGGAPLVLAVAVDGSQMVTTWTTGTTLQHILANPPKQCVSRWLRMIKDIAISLRELHQARIVHNNITAHHVIISERGDVSFVDYYLASGTGLTMKKQDAPYPSSSSSFSYYIYNNNNNNNKHITSDPQEPNITKLPPPTSTTTPPKKDIYSLGILIKEIMFKVLVHHSLTGQYWPLQLVGIAEQMTSLNPDDDHYPHLDLLIAYIRDVTTWN</sequence>
<evidence type="ECO:0000313" key="3">
    <source>
        <dbReference type="EMBL" id="KAK4296158.1"/>
    </source>
</evidence>
<reference evidence="3" key="1">
    <citation type="submission" date="2023-11" db="EMBL/GenBank/DDBJ databases">
        <title>Genome assemblies of two species of porcelain crab, Petrolisthes cinctipes and Petrolisthes manimaculis (Anomura: Porcellanidae).</title>
        <authorList>
            <person name="Angst P."/>
        </authorList>
    </citation>
    <scope>NUCLEOTIDE SEQUENCE</scope>
    <source>
        <strain evidence="3">PB745_02</strain>
        <tissue evidence="3">Gill</tissue>
    </source>
</reference>
<dbReference type="InterPro" id="IPR000719">
    <property type="entry name" value="Prot_kinase_dom"/>
</dbReference>
<dbReference type="GO" id="GO:0005524">
    <property type="term" value="F:ATP binding"/>
    <property type="evidence" value="ECO:0007669"/>
    <property type="project" value="InterPro"/>
</dbReference>
<dbReference type="Gene3D" id="1.10.510.10">
    <property type="entry name" value="Transferase(Phosphotransferase) domain 1"/>
    <property type="match status" value="1"/>
</dbReference>
<feature type="domain" description="Protein kinase" evidence="2">
    <location>
        <begin position="1"/>
        <end position="253"/>
    </location>
</feature>
<evidence type="ECO:0000259" key="2">
    <source>
        <dbReference type="PROSITE" id="PS50011"/>
    </source>
</evidence>